<dbReference type="PANTHER" id="PTHR33887:SF4">
    <property type="entry name" value="AB2-183"/>
    <property type="match status" value="1"/>
</dbReference>
<reference evidence="2" key="1">
    <citation type="submission" date="2025-08" db="UniProtKB">
        <authorList>
            <consortium name="Ensembl"/>
        </authorList>
    </citation>
    <scope>IDENTIFICATION</scope>
</reference>
<dbReference type="InterPro" id="IPR039471">
    <property type="entry name" value="CXorf65-like"/>
</dbReference>
<evidence type="ECO:0000313" key="2">
    <source>
        <dbReference type="Ensembl" id="ENSDNVP00000025179.1"/>
    </source>
</evidence>
<evidence type="ECO:0000256" key="1">
    <source>
        <dbReference type="SAM" id="MobiDB-lite"/>
    </source>
</evidence>
<organism evidence="2 3">
    <name type="scientific">Dromaius novaehollandiae</name>
    <name type="common">Emu</name>
    <dbReference type="NCBI Taxonomy" id="8790"/>
    <lineage>
        <taxon>Eukaryota</taxon>
        <taxon>Metazoa</taxon>
        <taxon>Chordata</taxon>
        <taxon>Craniata</taxon>
        <taxon>Vertebrata</taxon>
        <taxon>Euteleostomi</taxon>
        <taxon>Archelosauria</taxon>
        <taxon>Archosauria</taxon>
        <taxon>Dinosauria</taxon>
        <taxon>Saurischia</taxon>
        <taxon>Theropoda</taxon>
        <taxon>Coelurosauria</taxon>
        <taxon>Aves</taxon>
        <taxon>Palaeognathae</taxon>
        <taxon>Casuariiformes</taxon>
        <taxon>Dromaiidae</taxon>
        <taxon>Dromaius</taxon>
    </lineage>
</organism>
<dbReference type="Ensembl" id="ENSDNVT00000030479.1">
    <property type="protein sequence ID" value="ENSDNVP00000025179.1"/>
    <property type="gene ID" value="ENSDNVG00000017513.1"/>
</dbReference>
<dbReference type="Pfam" id="PF15874">
    <property type="entry name" value="Il2rg"/>
    <property type="match status" value="1"/>
</dbReference>
<evidence type="ECO:0000313" key="3">
    <source>
        <dbReference type="Proteomes" id="UP000694423"/>
    </source>
</evidence>
<keyword evidence="3" id="KW-1185">Reference proteome</keyword>
<dbReference type="AlphaFoldDB" id="A0A8C4KK33"/>
<sequence length="178" mass="19143">MFICVRHGDNQHFLANTDCPVLLLLLYVRRKAGAPAGAVIDLCDALGTPKLLFQAKAQSERASKFFPVPGACYYVCRVELGAPGGAAAGACVPGLPPGPSPPAEALRQHCEHQHRSRPRAPRTLEGRRMPSAETVPTTVQASAAVRGRLQAMGPPRTPHGPRVTHGDKQEPGRKERHR</sequence>
<name>A0A8C4KK33_DRONO</name>
<accession>A0A8C4KK33</accession>
<dbReference type="PANTHER" id="PTHR33887">
    <property type="entry name" value="PB1 DOMAIN-CONTAINING PROTEIN"/>
    <property type="match status" value="1"/>
</dbReference>
<protein>
    <submittedName>
        <fullName evidence="2">Chromosome X open reading frame 65</fullName>
    </submittedName>
</protein>
<reference evidence="2" key="2">
    <citation type="submission" date="2025-09" db="UniProtKB">
        <authorList>
            <consortium name="Ensembl"/>
        </authorList>
    </citation>
    <scope>IDENTIFICATION</scope>
</reference>
<feature type="region of interest" description="Disordered" evidence="1">
    <location>
        <begin position="98"/>
        <end position="178"/>
    </location>
</feature>
<dbReference type="Proteomes" id="UP000694423">
    <property type="component" value="Unplaced"/>
</dbReference>
<proteinExistence type="predicted"/>
<feature type="compositionally biased region" description="Basic and acidic residues" evidence="1">
    <location>
        <begin position="164"/>
        <end position="178"/>
    </location>
</feature>